<comment type="caution">
    <text evidence="3">The sequence shown here is derived from an EMBL/GenBank/DDBJ whole genome shotgun (WGS) entry which is preliminary data.</text>
</comment>
<dbReference type="EMBL" id="JARPUR010000007">
    <property type="protein sequence ID" value="KAK4872808.1"/>
    <property type="molecule type" value="Genomic_DNA"/>
</dbReference>
<dbReference type="GO" id="GO:0140291">
    <property type="term" value="P:peptidyl-glutamate ADP-deribosylation"/>
    <property type="evidence" value="ECO:0007669"/>
    <property type="project" value="TreeGrafter"/>
</dbReference>
<dbReference type="Proteomes" id="UP001353858">
    <property type="component" value="Unassembled WGS sequence"/>
</dbReference>
<evidence type="ECO:0000313" key="3">
    <source>
        <dbReference type="EMBL" id="KAK4872808.1"/>
    </source>
</evidence>
<reference evidence="4" key="1">
    <citation type="submission" date="2023-01" db="EMBL/GenBank/DDBJ databases">
        <title>Key to firefly adult light organ development and bioluminescence: homeobox transcription factors regulate luciferase expression and transportation to peroxisome.</title>
        <authorList>
            <person name="Fu X."/>
        </authorList>
    </citation>
    <scope>NUCLEOTIDE SEQUENCE [LARGE SCALE GENOMIC DNA]</scope>
</reference>
<dbReference type="AlphaFoldDB" id="A0AAN7QC37"/>
<accession>A0AAN7QC37</accession>
<dbReference type="InterPro" id="IPR043472">
    <property type="entry name" value="Macro_dom-like"/>
</dbReference>
<evidence type="ECO:0000313" key="4">
    <source>
        <dbReference type="Proteomes" id="UP001353858"/>
    </source>
</evidence>
<dbReference type="Gene3D" id="3.40.220.10">
    <property type="entry name" value="Leucine Aminopeptidase, subunit E, domain 1"/>
    <property type="match status" value="1"/>
</dbReference>
<feature type="compositionally biased region" description="Basic and acidic residues" evidence="1">
    <location>
        <begin position="99"/>
        <end position="109"/>
    </location>
</feature>
<dbReference type="PANTHER" id="PTHR12521">
    <property type="entry name" value="PROTEIN C6ORF130"/>
    <property type="match status" value="1"/>
</dbReference>
<gene>
    <name evidence="3" type="ORF">RN001_014837</name>
</gene>
<feature type="domain" description="Macro" evidence="2">
    <location>
        <begin position="231"/>
        <end position="398"/>
    </location>
</feature>
<dbReference type="InterPro" id="IPR050892">
    <property type="entry name" value="ADP-ribose_metab_enzymes"/>
</dbReference>
<dbReference type="CDD" id="cd02901">
    <property type="entry name" value="Macro_Poa1p-like"/>
    <property type="match status" value="1"/>
</dbReference>
<sequence length="554" mass="64489">MTKKKNQTKSSNPKQETKQEVKPMDDKNDCQEDNVETANDPLNGTSQLTRRQKRNMKQQEKKLQGEGNPNKQAYPKKKNLQKTDCKVSSPEKQNLPTEHSSKTETIQKDEDLETPEIEQESWMNVDYSTNKSKAMEAKNVQQSKDSAIVEPDPYRHQRKNQNVKRESAKEEKVAFDYFENEPLKNTDNTFRSSNKKARESKPSYQDNDATKNTDVSKEHTDKEFDKFNNLYKEKKFRESSFVKIKEIQEDLFNLPSTFSLAHCVAEDMSMGSGIAVQFSQKFKRRDDLYQQRQRQGGLAILEDNGRFIYYLVTKKLSNGKPTTYTMWNSLQKMQQHIQKHNVKNLAIPRIGCGLDRLEWSEVKAMIEYTFRDTDVHITVCNFQQPEEDTAKSLVPPKTTKCPVKNVRYPLVEIEPGTAIIYFGTVNGHVSEDLQSLDNKFRIIGDYMRANRKLGDVIQVYKNDQQYSLLGCITRNTEKDLFDFSSFQKCIVQVKKLNKNHYGYIGIQAFHDDHDDLLLNKIINMMRYSFIKVEVYVCWGGKMLNFMPSERGDYN</sequence>
<evidence type="ECO:0000256" key="1">
    <source>
        <dbReference type="SAM" id="MobiDB-lite"/>
    </source>
</evidence>
<dbReference type="SUPFAM" id="SSF52949">
    <property type="entry name" value="Macro domain-like"/>
    <property type="match status" value="1"/>
</dbReference>
<dbReference type="SMART" id="SM00506">
    <property type="entry name" value="A1pp"/>
    <property type="match status" value="1"/>
</dbReference>
<dbReference type="InterPro" id="IPR002589">
    <property type="entry name" value="Macro_dom"/>
</dbReference>
<feature type="region of interest" description="Disordered" evidence="1">
    <location>
        <begin position="183"/>
        <end position="217"/>
    </location>
</feature>
<dbReference type="PROSITE" id="PS51154">
    <property type="entry name" value="MACRO"/>
    <property type="match status" value="1"/>
</dbReference>
<keyword evidence="4" id="KW-1185">Reference proteome</keyword>
<feature type="compositionally biased region" description="Acidic residues" evidence="1">
    <location>
        <begin position="110"/>
        <end position="119"/>
    </location>
</feature>
<dbReference type="PANTHER" id="PTHR12521:SF0">
    <property type="entry name" value="ADP-RIBOSE GLYCOHYDROLASE OARD1"/>
    <property type="match status" value="1"/>
</dbReference>
<feature type="region of interest" description="Disordered" evidence="1">
    <location>
        <begin position="1"/>
        <end position="169"/>
    </location>
</feature>
<feature type="compositionally biased region" description="Basic and acidic residues" evidence="1">
    <location>
        <begin position="15"/>
        <end position="30"/>
    </location>
</feature>
<feature type="compositionally biased region" description="Polar residues" evidence="1">
    <location>
        <begin position="36"/>
        <end position="49"/>
    </location>
</feature>
<organism evidence="3 4">
    <name type="scientific">Aquatica leii</name>
    <dbReference type="NCBI Taxonomy" id="1421715"/>
    <lineage>
        <taxon>Eukaryota</taxon>
        <taxon>Metazoa</taxon>
        <taxon>Ecdysozoa</taxon>
        <taxon>Arthropoda</taxon>
        <taxon>Hexapoda</taxon>
        <taxon>Insecta</taxon>
        <taxon>Pterygota</taxon>
        <taxon>Neoptera</taxon>
        <taxon>Endopterygota</taxon>
        <taxon>Coleoptera</taxon>
        <taxon>Polyphaga</taxon>
        <taxon>Elateriformia</taxon>
        <taxon>Elateroidea</taxon>
        <taxon>Lampyridae</taxon>
        <taxon>Luciolinae</taxon>
        <taxon>Aquatica</taxon>
    </lineage>
</organism>
<feature type="compositionally biased region" description="Polar residues" evidence="1">
    <location>
        <begin position="183"/>
        <end position="192"/>
    </location>
</feature>
<feature type="compositionally biased region" description="Basic and acidic residues" evidence="1">
    <location>
        <begin position="208"/>
        <end position="217"/>
    </location>
</feature>
<name>A0AAN7QC37_9COLE</name>
<protein>
    <recommendedName>
        <fullName evidence="2">Macro domain-containing protein</fullName>
    </recommendedName>
</protein>
<evidence type="ECO:0000259" key="2">
    <source>
        <dbReference type="PROSITE" id="PS51154"/>
    </source>
</evidence>
<proteinExistence type="predicted"/>